<evidence type="ECO:0000259" key="8">
    <source>
        <dbReference type="PROSITE" id="PS50883"/>
    </source>
</evidence>
<dbReference type="InterPro" id="IPR013767">
    <property type="entry name" value="PAS_fold"/>
</dbReference>
<dbReference type="PANTHER" id="PTHR44757">
    <property type="entry name" value="DIGUANYLATE CYCLASE DGCP"/>
    <property type="match status" value="1"/>
</dbReference>
<keyword evidence="10" id="KW-1185">Reference proteome</keyword>
<dbReference type="SUPFAM" id="SSF141868">
    <property type="entry name" value="EAL domain-like"/>
    <property type="match status" value="1"/>
</dbReference>
<name>A0A3N5Y8V4_9ALTE</name>
<dbReference type="Proteomes" id="UP000275281">
    <property type="component" value="Unassembled WGS sequence"/>
</dbReference>
<dbReference type="InterPro" id="IPR000014">
    <property type="entry name" value="PAS"/>
</dbReference>
<dbReference type="CDD" id="cd00130">
    <property type="entry name" value="PAS"/>
    <property type="match status" value="1"/>
</dbReference>
<evidence type="ECO:0000256" key="2">
    <source>
        <dbReference type="ARBA" id="ARBA00022741"/>
    </source>
</evidence>
<accession>A0A3N5Y8V4</accession>
<feature type="domain" description="PAS" evidence="7">
    <location>
        <begin position="169"/>
        <end position="222"/>
    </location>
</feature>
<keyword evidence="1" id="KW-0808">Transferase</keyword>
<dbReference type="EMBL" id="RPOK01000002">
    <property type="protein sequence ID" value="RPJ67629.1"/>
    <property type="molecule type" value="Genomic_DNA"/>
</dbReference>
<evidence type="ECO:0000259" key="7">
    <source>
        <dbReference type="PROSITE" id="PS50112"/>
    </source>
</evidence>
<sequence>MDLSLYTFEAWLEMLSNAASLEKLALHMSEVVNADQLMFALIERERNKAHTFCYLVDGQVIGDIAYPLSGTPCEALIQEGFCVHNGAVAEAFPKDTLLKEQGIESYVGYPINNEAGERIGLVAALFKQPKKNLDFIELLFTSLSQSVGAEIRALSSAFALEKSLEALTARNLMFNAIHDTIPDGIVTIDAKGNIQSVNRGGLALFGYEENELIGENITILMPAKEAAEHQGHIDNYASSGVPKIIGRGRKLQAIHKSGGVISIYLRVGEVSLNNDRYYLGYIQNITKTVHLENQLKTFSSRHTISKLPNMAVLKQVLSNALSIIQLARKKMYCAAVSIERFERVQQEHGEKTELKVIECIATKLNILVPEGFTLFHVGLNAFYLVGTKALVSCEEATKFEKKVLEIDGVDIDGATIPFLLTIGSFCFDANALSKTLIWALFDEARAVIDGNGEVRGHRLTEKEIECVLLKERVKQVLPSAIASSEFAFVLQSKVDMNSECHSAELLMRWKSPSLGLVSPAVFIPVAEDGPEILALSQLALNKACEIISNVKQKGKDVTIAVNISANFLTHSTFESALLAVTTKYNVEPKRLILEITESALIKDVAFATSLLQKLSLKGFQFSIDDFGTGYSSLAYLQKLSIHEIKIDKSFVMNLESSVTSQSIVKIIIDLSRAINARVVAEGVETNWQAEFLTSHGCDVLQGFFFHKPQDTEKWQAAVNLGEKSTLIV</sequence>
<dbReference type="Gene3D" id="3.30.70.270">
    <property type="match status" value="1"/>
</dbReference>
<dbReference type="NCBIfam" id="TIGR00229">
    <property type="entry name" value="sensory_box"/>
    <property type="match status" value="1"/>
</dbReference>
<dbReference type="CDD" id="cd01948">
    <property type="entry name" value="EAL"/>
    <property type="match status" value="1"/>
</dbReference>
<gene>
    <name evidence="9" type="ORF">DRW07_08965</name>
</gene>
<dbReference type="GO" id="GO:0005524">
    <property type="term" value="F:ATP binding"/>
    <property type="evidence" value="ECO:0007669"/>
    <property type="project" value="UniProtKB-KW"/>
</dbReference>
<comment type="function">
    <text evidence="5">Putative oxygen sensor; modulates the activity of FixJ, a transcriptional activator of nitrogen fixation fixK gene. FixL probably acts as a kinase that phosphorylates FixJ.</text>
</comment>
<dbReference type="PROSITE" id="PS50883">
    <property type="entry name" value="EAL"/>
    <property type="match status" value="1"/>
</dbReference>
<dbReference type="SUPFAM" id="SSF55781">
    <property type="entry name" value="GAF domain-like"/>
    <property type="match status" value="1"/>
</dbReference>
<dbReference type="GO" id="GO:0006355">
    <property type="term" value="P:regulation of DNA-templated transcription"/>
    <property type="evidence" value="ECO:0007669"/>
    <property type="project" value="InterPro"/>
</dbReference>
<keyword evidence="3" id="KW-0418">Kinase</keyword>
<evidence type="ECO:0000313" key="10">
    <source>
        <dbReference type="Proteomes" id="UP000275281"/>
    </source>
</evidence>
<dbReference type="OrthoDB" id="6341453at2"/>
<dbReference type="SMART" id="SM00091">
    <property type="entry name" value="PAS"/>
    <property type="match status" value="1"/>
</dbReference>
<dbReference type="Gene3D" id="3.30.450.20">
    <property type="entry name" value="PAS domain"/>
    <property type="match status" value="1"/>
</dbReference>
<comment type="caution">
    <text evidence="9">The sequence shown here is derived from an EMBL/GenBank/DDBJ whole genome shotgun (WGS) entry which is preliminary data.</text>
</comment>
<evidence type="ECO:0000256" key="5">
    <source>
        <dbReference type="ARBA" id="ARBA00059827"/>
    </source>
</evidence>
<dbReference type="SUPFAM" id="SSF55785">
    <property type="entry name" value="PYP-like sensor domain (PAS domain)"/>
    <property type="match status" value="1"/>
</dbReference>
<keyword evidence="2" id="KW-0547">Nucleotide-binding</keyword>
<dbReference type="PROSITE" id="PS50112">
    <property type="entry name" value="PAS"/>
    <property type="match status" value="1"/>
</dbReference>
<evidence type="ECO:0000256" key="4">
    <source>
        <dbReference type="ARBA" id="ARBA00022840"/>
    </source>
</evidence>
<dbReference type="Pfam" id="PF00989">
    <property type="entry name" value="PAS"/>
    <property type="match status" value="1"/>
</dbReference>
<dbReference type="InterPro" id="IPR035919">
    <property type="entry name" value="EAL_sf"/>
</dbReference>
<feature type="domain" description="EAL" evidence="8">
    <location>
        <begin position="470"/>
        <end position="722"/>
    </location>
</feature>
<evidence type="ECO:0000256" key="3">
    <source>
        <dbReference type="ARBA" id="ARBA00022777"/>
    </source>
</evidence>
<dbReference type="Pfam" id="PF00563">
    <property type="entry name" value="EAL"/>
    <property type="match status" value="1"/>
</dbReference>
<dbReference type="GO" id="GO:0016301">
    <property type="term" value="F:kinase activity"/>
    <property type="evidence" value="ECO:0007669"/>
    <property type="project" value="UniProtKB-KW"/>
</dbReference>
<reference evidence="9 10" key="1">
    <citation type="submission" date="2018-11" db="EMBL/GenBank/DDBJ databases">
        <authorList>
            <person name="Ye M.-Q."/>
            <person name="Du Z.-J."/>
        </authorList>
    </citation>
    <scope>NUCLEOTIDE SEQUENCE [LARGE SCALE GENOMIC DNA]</scope>
    <source>
        <strain evidence="9 10">U0105</strain>
    </source>
</reference>
<evidence type="ECO:0000256" key="6">
    <source>
        <dbReference type="ARBA" id="ARBA00070616"/>
    </source>
</evidence>
<evidence type="ECO:0000256" key="1">
    <source>
        <dbReference type="ARBA" id="ARBA00022679"/>
    </source>
</evidence>
<dbReference type="InterPro" id="IPR035965">
    <property type="entry name" value="PAS-like_dom_sf"/>
</dbReference>
<evidence type="ECO:0000313" key="9">
    <source>
        <dbReference type="EMBL" id="RPJ67629.1"/>
    </source>
</evidence>
<dbReference type="InterPro" id="IPR001633">
    <property type="entry name" value="EAL_dom"/>
</dbReference>
<dbReference type="SMART" id="SM00052">
    <property type="entry name" value="EAL"/>
    <property type="match status" value="1"/>
</dbReference>
<organism evidence="9 10">
    <name type="scientific">Alteromonas sediminis</name>
    <dbReference type="NCBI Taxonomy" id="2259342"/>
    <lineage>
        <taxon>Bacteria</taxon>
        <taxon>Pseudomonadati</taxon>
        <taxon>Pseudomonadota</taxon>
        <taxon>Gammaproteobacteria</taxon>
        <taxon>Alteromonadales</taxon>
        <taxon>Alteromonadaceae</taxon>
        <taxon>Alteromonas/Salinimonas group</taxon>
        <taxon>Alteromonas</taxon>
    </lineage>
</organism>
<dbReference type="RefSeq" id="WP_124027529.1">
    <property type="nucleotide sequence ID" value="NZ_JBHRSN010000015.1"/>
</dbReference>
<dbReference type="InterPro" id="IPR052155">
    <property type="entry name" value="Biofilm_reg_signaling"/>
</dbReference>
<dbReference type="AlphaFoldDB" id="A0A3N5Y8V4"/>
<keyword evidence="4" id="KW-0067">ATP-binding</keyword>
<dbReference type="PANTHER" id="PTHR44757:SF2">
    <property type="entry name" value="BIOFILM ARCHITECTURE MAINTENANCE PROTEIN MBAA"/>
    <property type="match status" value="1"/>
</dbReference>
<protein>
    <recommendedName>
        <fullName evidence="6">Sensor protein FixL</fullName>
    </recommendedName>
</protein>
<dbReference type="InterPro" id="IPR043128">
    <property type="entry name" value="Rev_trsase/Diguanyl_cyclase"/>
</dbReference>
<dbReference type="FunFam" id="3.30.450.20:FF:000060">
    <property type="entry name" value="Sensor protein FixL"/>
    <property type="match status" value="1"/>
</dbReference>
<proteinExistence type="predicted"/>
<dbReference type="Gene3D" id="3.20.20.450">
    <property type="entry name" value="EAL domain"/>
    <property type="match status" value="1"/>
</dbReference>